<evidence type="ECO:0000313" key="2">
    <source>
        <dbReference type="Proteomes" id="UP000078348"/>
    </source>
</evidence>
<dbReference type="AlphaFoldDB" id="A0A196S8F7"/>
<comment type="caution">
    <text evidence="1">The sequence shown here is derived from an EMBL/GenBank/DDBJ whole genome shotgun (WGS) entry which is preliminary data.</text>
</comment>
<sequence length="91" mass="9661">MGAGTYTSTYNPYDKNYYQSSAPVVPTPYIPPSTSNTVAPPSSSGVTLNNAFLCPSSVKTLECATMEDNSDLNKVIHSADGVLQASREIIL</sequence>
<dbReference type="EMBL" id="LXWW01000528">
    <property type="protein sequence ID" value="OAO12641.1"/>
    <property type="molecule type" value="Genomic_DNA"/>
</dbReference>
<reference evidence="1 2" key="1">
    <citation type="submission" date="2016-05" db="EMBL/GenBank/DDBJ databases">
        <title>Nuclear genome of Blastocystis sp. subtype 1 NandII.</title>
        <authorList>
            <person name="Gentekaki E."/>
            <person name="Curtis B."/>
            <person name="Stairs C."/>
            <person name="Eme L."/>
            <person name="Herman E."/>
            <person name="Klimes V."/>
            <person name="Arias M.C."/>
            <person name="Elias M."/>
            <person name="Hilliou F."/>
            <person name="Klute M."/>
            <person name="Malik S.-B."/>
            <person name="Pightling A."/>
            <person name="Rachubinski R."/>
            <person name="Salas D."/>
            <person name="Schlacht A."/>
            <person name="Suga H."/>
            <person name="Archibald J."/>
            <person name="Ball S.G."/>
            <person name="Clark G."/>
            <person name="Dacks J."/>
            <person name="Van Der Giezen M."/>
            <person name="Tsaousis A."/>
            <person name="Roger A."/>
        </authorList>
    </citation>
    <scope>NUCLEOTIDE SEQUENCE [LARGE SCALE GENOMIC DNA]</scope>
    <source>
        <strain evidence="2">ATCC 50177 / NandII</strain>
    </source>
</reference>
<accession>A0A196S8F7</accession>
<organism evidence="1 2">
    <name type="scientific">Blastocystis sp. subtype 1 (strain ATCC 50177 / NandII)</name>
    <dbReference type="NCBI Taxonomy" id="478820"/>
    <lineage>
        <taxon>Eukaryota</taxon>
        <taxon>Sar</taxon>
        <taxon>Stramenopiles</taxon>
        <taxon>Bigyra</taxon>
        <taxon>Opalozoa</taxon>
        <taxon>Opalinata</taxon>
        <taxon>Blastocystidae</taxon>
        <taxon>Blastocystis</taxon>
    </lineage>
</organism>
<keyword evidence="2" id="KW-1185">Reference proteome</keyword>
<proteinExistence type="predicted"/>
<dbReference type="Proteomes" id="UP000078348">
    <property type="component" value="Unassembled WGS sequence"/>
</dbReference>
<evidence type="ECO:0000313" key="1">
    <source>
        <dbReference type="EMBL" id="OAO12641.1"/>
    </source>
</evidence>
<protein>
    <submittedName>
        <fullName evidence="1">Uncharacterized protein</fullName>
    </submittedName>
</protein>
<gene>
    <name evidence="1" type="ORF">AV274_5637</name>
</gene>
<name>A0A196S8F7_BLAHN</name>